<dbReference type="InterPro" id="IPR025996">
    <property type="entry name" value="MT1864/Rv1816-like_C"/>
</dbReference>
<gene>
    <name evidence="6" type="ORF">GCM10009808_16470</name>
</gene>
<keyword evidence="1" id="KW-0805">Transcription regulation</keyword>
<keyword evidence="2 4" id="KW-0238">DNA-binding</keyword>
<organism evidence="6 7">
    <name type="scientific">Microbacterium sediminicola</name>
    <dbReference type="NCBI Taxonomy" id="415210"/>
    <lineage>
        <taxon>Bacteria</taxon>
        <taxon>Bacillati</taxon>
        <taxon>Actinomycetota</taxon>
        <taxon>Actinomycetes</taxon>
        <taxon>Micrococcales</taxon>
        <taxon>Microbacteriaceae</taxon>
        <taxon>Microbacterium</taxon>
    </lineage>
</organism>
<feature type="domain" description="HTH tetR-type" evidence="5">
    <location>
        <begin position="5"/>
        <end position="65"/>
    </location>
</feature>
<dbReference type="SUPFAM" id="SSF48498">
    <property type="entry name" value="Tetracyclin repressor-like, C-terminal domain"/>
    <property type="match status" value="1"/>
</dbReference>
<dbReference type="InterPro" id="IPR001647">
    <property type="entry name" value="HTH_TetR"/>
</dbReference>
<dbReference type="Gene3D" id="1.10.357.10">
    <property type="entry name" value="Tetracycline Repressor, domain 2"/>
    <property type="match status" value="1"/>
</dbReference>
<evidence type="ECO:0000256" key="2">
    <source>
        <dbReference type="ARBA" id="ARBA00023125"/>
    </source>
</evidence>
<dbReference type="Gene3D" id="1.10.10.60">
    <property type="entry name" value="Homeodomain-like"/>
    <property type="match status" value="1"/>
</dbReference>
<dbReference type="EMBL" id="BAAAPL010000001">
    <property type="protein sequence ID" value="GAA1699564.1"/>
    <property type="molecule type" value="Genomic_DNA"/>
</dbReference>
<dbReference type="Proteomes" id="UP001501690">
    <property type="component" value="Unassembled WGS sequence"/>
</dbReference>
<protein>
    <submittedName>
        <fullName evidence="6">TetR-like C-terminal domain-containing protein</fullName>
    </submittedName>
</protein>
<feature type="DNA-binding region" description="H-T-H motif" evidence="4">
    <location>
        <begin position="28"/>
        <end position="47"/>
    </location>
</feature>
<comment type="caution">
    <text evidence="6">The sequence shown here is derived from an EMBL/GenBank/DDBJ whole genome shotgun (WGS) entry which is preliminary data.</text>
</comment>
<evidence type="ECO:0000259" key="5">
    <source>
        <dbReference type="PROSITE" id="PS50977"/>
    </source>
</evidence>
<dbReference type="Pfam" id="PF13305">
    <property type="entry name" value="TetR_C_33"/>
    <property type="match status" value="1"/>
</dbReference>
<keyword evidence="3" id="KW-0804">Transcription</keyword>
<evidence type="ECO:0000313" key="6">
    <source>
        <dbReference type="EMBL" id="GAA1699564.1"/>
    </source>
</evidence>
<dbReference type="RefSeq" id="WP_344071308.1">
    <property type="nucleotide sequence ID" value="NZ_BAAAPL010000001.1"/>
</dbReference>
<evidence type="ECO:0000256" key="4">
    <source>
        <dbReference type="PROSITE-ProRule" id="PRU00335"/>
    </source>
</evidence>
<sequence>MPRAGLSREAVVAAAADIADGAGWNAMSLTLVADSLGVRVPSLYKHVASLDDLRAEVAALATRELGDALRTATVGVSEQDALRSLCSAYRSYALAHQGRYEATQRPAMTPGTAHAEASADVLAIVTAVLAGYGIAEADRVDATRAVRAALHGFAALETGGGFGMPQSVDRSFDRLVWGLHAMLTAMAAHPAD</sequence>
<dbReference type="SUPFAM" id="SSF46689">
    <property type="entry name" value="Homeodomain-like"/>
    <property type="match status" value="1"/>
</dbReference>
<name>A0ABN2I6L1_9MICO</name>
<keyword evidence="7" id="KW-1185">Reference proteome</keyword>
<proteinExistence type="predicted"/>
<evidence type="ECO:0000313" key="7">
    <source>
        <dbReference type="Proteomes" id="UP001501690"/>
    </source>
</evidence>
<dbReference type="InterPro" id="IPR009057">
    <property type="entry name" value="Homeodomain-like_sf"/>
</dbReference>
<dbReference type="InterPro" id="IPR036271">
    <property type="entry name" value="Tet_transcr_reg_TetR-rel_C_sf"/>
</dbReference>
<reference evidence="6 7" key="1">
    <citation type="journal article" date="2019" name="Int. J. Syst. Evol. Microbiol.">
        <title>The Global Catalogue of Microorganisms (GCM) 10K type strain sequencing project: providing services to taxonomists for standard genome sequencing and annotation.</title>
        <authorList>
            <consortium name="The Broad Institute Genomics Platform"/>
            <consortium name="The Broad Institute Genome Sequencing Center for Infectious Disease"/>
            <person name="Wu L."/>
            <person name="Ma J."/>
        </authorList>
    </citation>
    <scope>NUCLEOTIDE SEQUENCE [LARGE SCALE GENOMIC DNA]</scope>
    <source>
        <strain evidence="6 7">JCM 15577</strain>
    </source>
</reference>
<evidence type="ECO:0000256" key="1">
    <source>
        <dbReference type="ARBA" id="ARBA00023015"/>
    </source>
</evidence>
<dbReference type="PROSITE" id="PS50977">
    <property type="entry name" value="HTH_TETR_2"/>
    <property type="match status" value="1"/>
</dbReference>
<evidence type="ECO:0000256" key="3">
    <source>
        <dbReference type="ARBA" id="ARBA00023163"/>
    </source>
</evidence>
<accession>A0ABN2I6L1</accession>